<feature type="compositionally biased region" description="Acidic residues" evidence="1">
    <location>
        <begin position="420"/>
        <end position="430"/>
    </location>
</feature>
<dbReference type="AlphaFoldDB" id="A0A6A5YVY3"/>
<feature type="compositionally biased region" description="Basic and acidic residues" evidence="1">
    <location>
        <begin position="378"/>
        <end position="395"/>
    </location>
</feature>
<accession>A0A6A5YVY3</accession>
<feature type="region of interest" description="Disordered" evidence="1">
    <location>
        <begin position="355"/>
        <end position="445"/>
    </location>
</feature>
<proteinExistence type="predicted"/>
<gene>
    <name evidence="2" type="ORF">BDV96DRAFT_603785</name>
</gene>
<name>A0A6A5YVY3_9PLEO</name>
<feature type="compositionally biased region" description="Acidic residues" evidence="1">
    <location>
        <begin position="396"/>
        <end position="407"/>
    </location>
</feature>
<reference evidence="2" key="1">
    <citation type="journal article" date="2020" name="Stud. Mycol.">
        <title>101 Dothideomycetes genomes: a test case for predicting lifestyles and emergence of pathogens.</title>
        <authorList>
            <person name="Haridas S."/>
            <person name="Albert R."/>
            <person name="Binder M."/>
            <person name="Bloem J."/>
            <person name="Labutti K."/>
            <person name="Salamov A."/>
            <person name="Andreopoulos B."/>
            <person name="Baker S."/>
            <person name="Barry K."/>
            <person name="Bills G."/>
            <person name="Bluhm B."/>
            <person name="Cannon C."/>
            <person name="Castanera R."/>
            <person name="Culley D."/>
            <person name="Daum C."/>
            <person name="Ezra D."/>
            <person name="Gonzalez J."/>
            <person name="Henrissat B."/>
            <person name="Kuo A."/>
            <person name="Liang C."/>
            <person name="Lipzen A."/>
            <person name="Lutzoni F."/>
            <person name="Magnuson J."/>
            <person name="Mondo S."/>
            <person name="Nolan M."/>
            <person name="Ohm R."/>
            <person name="Pangilinan J."/>
            <person name="Park H.-J."/>
            <person name="Ramirez L."/>
            <person name="Alfaro M."/>
            <person name="Sun H."/>
            <person name="Tritt A."/>
            <person name="Yoshinaga Y."/>
            <person name="Zwiers L.-H."/>
            <person name="Turgeon B."/>
            <person name="Goodwin S."/>
            <person name="Spatafora J."/>
            <person name="Crous P."/>
            <person name="Grigoriev I."/>
        </authorList>
    </citation>
    <scope>NUCLEOTIDE SEQUENCE</scope>
    <source>
        <strain evidence="2">CBS 627.86</strain>
    </source>
</reference>
<dbReference type="EMBL" id="ML977337">
    <property type="protein sequence ID" value="KAF2110717.1"/>
    <property type="molecule type" value="Genomic_DNA"/>
</dbReference>
<organism evidence="2 3">
    <name type="scientific">Lophiotrema nucula</name>
    <dbReference type="NCBI Taxonomy" id="690887"/>
    <lineage>
        <taxon>Eukaryota</taxon>
        <taxon>Fungi</taxon>
        <taxon>Dikarya</taxon>
        <taxon>Ascomycota</taxon>
        <taxon>Pezizomycotina</taxon>
        <taxon>Dothideomycetes</taxon>
        <taxon>Pleosporomycetidae</taxon>
        <taxon>Pleosporales</taxon>
        <taxon>Lophiotremataceae</taxon>
        <taxon>Lophiotrema</taxon>
    </lineage>
</organism>
<feature type="compositionally biased region" description="Basic and acidic residues" evidence="1">
    <location>
        <begin position="408"/>
        <end position="419"/>
    </location>
</feature>
<feature type="region of interest" description="Disordered" evidence="1">
    <location>
        <begin position="1"/>
        <end position="49"/>
    </location>
</feature>
<sequence>MATPAGSSRAEASGTNRKRTRAERNRDLKRLKSEPIPWNQFPRYDPPPRNSFEDSRYLLKLSPPPYTGLAIDLYQRWLCPAESCTVYETNEDWNNAHVYGYTILDTETLRLKVRNHNQIYSTVGQDSVAIFTNPPEVSECCHLLGVDEEGNHLICGFDRLKHPPPKGSYTKDYGKAYGGGDREVYINPTVEKGLESARSLLQFLNVARRFGFRNRMKSLECQKLWTGSFICPRCSIDIQQYDDPRLKQWAIHATLLNHARSRFRHGHFMLVSLEDLNGLKTTRLCFVNPFTTERKRGPAGIKCQHKHFGMSPLEEDSHSPCGFRYGGIPKFDLDRNVSLCTFPPYAFPDSIETFREKSRSAPPSPQEYTSQVEYLEQGDSREEQDNSKEEYNDSKEEYDDSEEDYDDSKEAQDEGREQSDGGEEQGDGEEERANPEHNWMNTIMG</sequence>
<keyword evidence="3" id="KW-1185">Reference proteome</keyword>
<evidence type="ECO:0000313" key="2">
    <source>
        <dbReference type="EMBL" id="KAF2110717.1"/>
    </source>
</evidence>
<evidence type="ECO:0000256" key="1">
    <source>
        <dbReference type="SAM" id="MobiDB-lite"/>
    </source>
</evidence>
<protein>
    <submittedName>
        <fullName evidence="2">Uncharacterized protein</fullName>
    </submittedName>
</protein>
<dbReference type="Proteomes" id="UP000799770">
    <property type="component" value="Unassembled WGS sequence"/>
</dbReference>
<feature type="compositionally biased region" description="Basic and acidic residues" evidence="1">
    <location>
        <begin position="22"/>
        <end position="33"/>
    </location>
</feature>
<evidence type="ECO:0000313" key="3">
    <source>
        <dbReference type="Proteomes" id="UP000799770"/>
    </source>
</evidence>